<dbReference type="HOGENOM" id="CLU_068523_0_0_1"/>
<gene>
    <name evidence="1" type="primary">KNAG0A06930</name>
    <name evidence="1" type="ordered locus">KNAG_0A06930</name>
</gene>
<evidence type="ECO:0000313" key="1">
    <source>
        <dbReference type="EMBL" id="CCK68346.1"/>
    </source>
</evidence>
<dbReference type="CDD" id="cd00303">
    <property type="entry name" value="retropepsin_like"/>
    <property type="match status" value="1"/>
</dbReference>
<dbReference type="Proteomes" id="UP000006310">
    <property type="component" value="Chromosome 1"/>
</dbReference>
<dbReference type="InterPro" id="IPR032567">
    <property type="entry name" value="RTL1-rel"/>
</dbReference>
<evidence type="ECO:0000313" key="2">
    <source>
        <dbReference type="Proteomes" id="UP000006310"/>
    </source>
</evidence>
<evidence type="ECO:0008006" key="3">
    <source>
        <dbReference type="Google" id="ProtNLM"/>
    </source>
</evidence>
<dbReference type="Gene3D" id="2.40.70.10">
    <property type="entry name" value="Acid Proteases"/>
    <property type="match status" value="1"/>
</dbReference>
<dbReference type="PANTHER" id="PTHR15503">
    <property type="entry name" value="LDOC1 RELATED"/>
    <property type="match status" value="1"/>
</dbReference>
<dbReference type="AlphaFoldDB" id="J7S426"/>
<dbReference type="OMA" id="IPRIDEC"/>
<dbReference type="KEGG" id="kng:KNAG_0A06930"/>
<dbReference type="InterPro" id="IPR021109">
    <property type="entry name" value="Peptidase_aspartic_dom_sf"/>
</dbReference>
<reference evidence="2" key="2">
    <citation type="submission" date="2012-08" db="EMBL/GenBank/DDBJ databases">
        <title>Genome sequence of Kazachstania naganishii.</title>
        <authorList>
            <person name="Gordon J.L."/>
            <person name="Armisen D."/>
            <person name="Proux-Wera E."/>
            <person name="OhEigeartaigh S.S."/>
            <person name="Byrne K.P."/>
            <person name="Wolfe K.H."/>
        </authorList>
    </citation>
    <scope>NUCLEOTIDE SEQUENCE [LARGE SCALE GENOMIC DNA]</scope>
    <source>
        <strain evidence="2">ATCC MYA-139 / BCRC 22969 / CBS 8797 / CCRC 22969 / KCTC 17520 / NBRC 10181 / NCYC 3082</strain>
    </source>
</reference>
<protein>
    <recommendedName>
        <fullName evidence="3">Reverse transcriptase domain-containing protein</fullName>
    </recommendedName>
</protein>
<dbReference type="GeneID" id="34523981"/>
<name>J7S426_HUIN7</name>
<proteinExistence type="predicted"/>
<dbReference type="SUPFAM" id="SSF50630">
    <property type="entry name" value="Acid proteases"/>
    <property type="match status" value="1"/>
</dbReference>
<dbReference type="Gene3D" id="3.10.10.10">
    <property type="entry name" value="HIV Type 1 Reverse Transcriptase, subunit A, domain 1"/>
    <property type="match status" value="1"/>
</dbReference>
<dbReference type="eggNOG" id="KOG0017">
    <property type="taxonomic scope" value="Eukaryota"/>
</dbReference>
<accession>J7S426</accession>
<dbReference type="EMBL" id="HE978314">
    <property type="protein sequence ID" value="CCK68346.1"/>
    <property type="molecule type" value="Genomic_DNA"/>
</dbReference>
<dbReference type="STRING" id="1071383.J7S426"/>
<organism evidence="1 2">
    <name type="scientific">Huiozyma naganishii (strain ATCC MYA-139 / BCRC 22969 / CBS 8797 / KCTC 17520 / NBRC 10181 / NCYC 3082 / Yp74L-3)</name>
    <name type="common">Yeast</name>
    <name type="synonym">Kazachstania naganishii</name>
    <dbReference type="NCBI Taxonomy" id="1071383"/>
    <lineage>
        <taxon>Eukaryota</taxon>
        <taxon>Fungi</taxon>
        <taxon>Dikarya</taxon>
        <taxon>Ascomycota</taxon>
        <taxon>Saccharomycotina</taxon>
        <taxon>Saccharomycetes</taxon>
        <taxon>Saccharomycetales</taxon>
        <taxon>Saccharomycetaceae</taxon>
        <taxon>Huiozyma</taxon>
    </lineage>
</organism>
<dbReference type="SUPFAM" id="SSF56672">
    <property type="entry name" value="DNA/RNA polymerases"/>
    <property type="match status" value="1"/>
</dbReference>
<dbReference type="InterPro" id="IPR043502">
    <property type="entry name" value="DNA/RNA_pol_sf"/>
</dbReference>
<dbReference type="OrthoDB" id="4488294at2759"/>
<sequence length="305" mass="34715">MIEEDRDYAIIGPLPSVQVQVGNEEFSAFFNTGASSNYISSRCVANLDPAYYTEHHWENKPQVKASNGTRMKVKSQIVLDCIVTSRRIKFALWVIENLAHDCFLGIPFKEEFKDVVLLELSRNVKLTTMKDYYQICSAAEARRDLQNPNTEVQLFWISSADPKGLPQSNIETQNILKEFKEVVVDTLPNKPTQQRETKHKVDLIPGSAPVARRPYRMGPAEKEELERQLHDLLEAGRVEESTSPFAAPVLFVKKKDGTRRLCCNFRGLNDITIKSKFPIPRIDECFDMLSDASVFSQLDLVSGYH</sequence>
<keyword evidence="2" id="KW-1185">Reference proteome</keyword>
<dbReference type="CDD" id="cd01647">
    <property type="entry name" value="RT_LTR"/>
    <property type="match status" value="1"/>
</dbReference>
<dbReference type="PANTHER" id="PTHR15503:SF22">
    <property type="entry name" value="TRANSPOSON TY3-I GAG POLYPROTEIN"/>
    <property type="match status" value="1"/>
</dbReference>
<reference evidence="1 2" key="1">
    <citation type="journal article" date="2011" name="Proc. Natl. Acad. Sci. U.S.A.">
        <title>Evolutionary erosion of yeast sex chromosomes by mating-type switching accidents.</title>
        <authorList>
            <person name="Gordon J.L."/>
            <person name="Armisen D."/>
            <person name="Proux-Wera E."/>
            <person name="Oheigeartaigh S.S."/>
            <person name="Byrne K.P."/>
            <person name="Wolfe K.H."/>
        </authorList>
    </citation>
    <scope>NUCLEOTIDE SEQUENCE [LARGE SCALE GENOMIC DNA]</scope>
    <source>
        <strain evidence="2">ATCC MYA-139 / BCRC 22969 / CBS 8797 / CCRC 22969 / KCTC 17520 / NBRC 10181 / NCYC 3082</strain>
    </source>
</reference>
<dbReference type="RefSeq" id="XP_022462592.1">
    <property type="nucleotide sequence ID" value="XM_022611155.1"/>
</dbReference>